<keyword evidence="4 8" id="KW-1003">Cell membrane</keyword>
<dbReference type="AlphaFoldDB" id="A0A8J2ZL47"/>
<evidence type="ECO:0000256" key="7">
    <source>
        <dbReference type="ARBA" id="ARBA00023136"/>
    </source>
</evidence>
<dbReference type="GO" id="GO:0005886">
    <property type="term" value="C:plasma membrane"/>
    <property type="evidence" value="ECO:0007669"/>
    <property type="project" value="UniProtKB-SubCell"/>
</dbReference>
<accession>A0A8J2ZL47</accession>
<keyword evidence="3" id="KW-0813">Transport</keyword>
<feature type="transmembrane region" description="Helical" evidence="8">
    <location>
        <begin position="78"/>
        <end position="98"/>
    </location>
</feature>
<comment type="subcellular location">
    <subcellularLocation>
        <location evidence="1 8">Cell membrane</location>
        <topology evidence="1 8">Multi-pass membrane protein</topology>
    </subcellularLocation>
</comment>
<feature type="transmembrane region" description="Helical" evidence="8">
    <location>
        <begin position="16"/>
        <end position="40"/>
    </location>
</feature>
<feature type="transmembrane region" description="Helical" evidence="8">
    <location>
        <begin position="137"/>
        <end position="160"/>
    </location>
</feature>
<feature type="transmembrane region" description="Helical" evidence="8">
    <location>
        <begin position="198"/>
        <end position="217"/>
    </location>
</feature>
<evidence type="ECO:0000256" key="4">
    <source>
        <dbReference type="ARBA" id="ARBA00022475"/>
    </source>
</evidence>
<proteinExistence type="inferred from homology"/>
<dbReference type="InterPro" id="IPR002781">
    <property type="entry name" value="TM_pro_TauE-like"/>
</dbReference>
<feature type="transmembrane region" description="Helical" evidence="8">
    <location>
        <begin position="52"/>
        <end position="72"/>
    </location>
</feature>
<dbReference type="Pfam" id="PF01925">
    <property type="entry name" value="TauE"/>
    <property type="match status" value="1"/>
</dbReference>
<dbReference type="PANTHER" id="PTHR30269:SF37">
    <property type="entry name" value="MEMBRANE TRANSPORTER PROTEIN"/>
    <property type="match status" value="1"/>
</dbReference>
<evidence type="ECO:0000256" key="8">
    <source>
        <dbReference type="RuleBase" id="RU363041"/>
    </source>
</evidence>
<dbReference type="Proteomes" id="UP000617145">
    <property type="component" value="Unassembled WGS sequence"/>
</dbReference>
<evidence type="ECO:0000256" key="1">
    <source>
        <dbReference type="ARBA" id="ARBA00004651"/>
    </source>
</evidence>
<evidence type="ECO:0000256" key="5">
    <source>
        <dbReference type="ARBA" id="ARBA00022692"/>
    </source>
</evidence>
<keyword evidence="10" id="KW-1185">Reference proteome</keyword>
<dbReference type="RefSeq" id="WP_188790659.1">
    <property type="nucleotide sequence ID" value="NZ_BMJV01000005.1"/>
</dbReference>
<feature type="transmembrane region" description="Helical" evidence="8">
    <location>
        <begin position="229"/>
        <end position="249"/>
    </location>
</feature>
<dbReference type="InterPro" id="IPR052017">
    <property type="entry name" value="TSUP"/>
</dbReference>
<evidence type="ECO:0000256" key="3">
    <source>
        <dbReference type="ARBA" id="ARBA00022448"/>
    </source>
</evidence>
<comment type="similarity">
    <text evidence="2 8">Belongs to the 4-toluene sulfonate uptake permease (TSUP) (TC 2.A.102) family.</text>
</comment>
<gene>
    <name evidence="9" type="ORF">GCM10011415_26010</name>
</gene>
<dbReference type="PANTHER" id="PTHR30269">
    <property type="entry name" value="TRANSMEMBRANE PROTEIN YFCA"/>
    <property type="match status" value="1"/>
</dbReference>
<sequence>MSEAFVQALAVPGLGWLLATCFVAGVVYGFAGFGAALIFMPVGAIFLPMESAIASFNLAAMASVFTVLPAALRQVDRAQSGVMIAVALPFIALGLLVLAHADTVALRWGVIAVSSVTLLALMAGWRYRTTPGPATRAGVAAATGLVGGATGLLGPVLILFQLSGQEGVARSRATTLVFLTVTSTMLVPMMAFRGILSASAIALGFLMLVPYGLGTKVGQTLFVPAREEGYRVVAYGIIGTAILLGLPVWD</sequence>
<comment type="caution">
    <text evidence="9">The sequence shown here is derived from an EMBL/GenBank/DDBJ whole genome shotgun (WGS) entry which is preliminary data.</text>
</comment>
<reference evidence="9" key="1">
    <citation type="journal article" date="2014" name="Int. J. Syst. Evol. Microbiol.">
        <title>Complete genome sequence of Corynebacterium casei LMG S-19264T (=DSM 44701T), isolated from a smear-ripened cheese.</title>
        <authorList>
            <consortium name="US DOE Joint Genome Institute (JGI-PGF)"/>
            <person name="Walter F."/>
            <person name="Albersmeier A."/>
            <person name="Kalinowski J."/>
            <person name="Ruckert C."/>
        </authorList>
    </citation>
    <scope>NUCLEOTIDE SEQUENCE</scope>
    <source>
        <strain evidence="9">CGMCC 1.15762</strain>
    </source>
</reference>
<evidence type="ECO:0000256" key="2">
    <source>
        <dbReference type="ARBA" id="ARBA00009142"/>
    </source>
</evidence>
<keyword evidence="5 8" id="KW-0812">Transmembrane</keyword>
<keyword evidence="6 8" id="KW-1133">Transmembrane helix</keyword>
<name>A0A8J2ZL47_9RHOB</name>
<protein>
    <recommendedName>
        <fullName evidence="8">Probable membrane transporter protein</fullName>
    </recommendedName>
</protein>
<evidence type="ECO:0000256" key="6">
    <source>
        <dbReference type="ARBA" id="ARBA00022989"/>
    </source>
</evidence>
<dbReference type="EMBL" id="BMJV01000005">
    <property type="protein sequence ID" value="GGG76129.1"/>
    <property type="molecule type" value="Genomic_DNA"/>
</dbReference>
<keyword evidence="7 8" id="KW-0472">Membrane</keyword>
<evidence type="ECO:0000313" key="10">
    <source>
        <dbReference type="Proteomes" id="UP000617145"/>
    </source>
</evidence>
<organism evidence="9 10">
    <name type="scientific">Salipiger pallidus</name>
    <dbReference type="NCBI Taxonomy" id="1775170"/>
    <lineage>
        <taxon>Bacteria</taxon>
        <taxon>Pseudomonadati</taxon>
        <taxon>Pseudomonadota</taxon>
        <taxon>Alphaproteobacteria</taxon>
        <taxon>Rhodobacterales</taxon>
        <taxon>Roseobacteraceae</taxon>
        <taxon>Salipiger</taxon>
    </lineage>
</organism>
<feature type="transmembrane region" description="Helical" evidence="8">
    <location>
        <begin position="105"/>
        <end position="125"/>
    </location>
</feature>
<evidence type="ECO:0000313" key="9">
    <source>
        <dbReference type="EMBL" id="GGG76129.1"/>
    </source>
</evidence>
<reference evidence="9" key="2">
    <citation type="submission" date="2020-09" db="EMBL/GenBank/DDBJ databases">
        <authorList>
            <person name="Sun Q."/>
            <person name="Zhou Y."/>
        </authorList>
    </citation>
    <scope>NUCLEOTIDE SEQUENCE</scope>
    <source>
        <strain evidence="9">CGMCC 1.15762</strain>
    </source>
</reference>